<feature type="transmembrane region" description="Helical" evidence="2">
    <location>
        <begin position="212"/>
        <end position="234"/>
    </location>
</feature>
<keyword evidence="5" id="KW-0645">Protease</keyword>
<sequence length="245" mass="27468">MTKSKLWRLITLFLVIEIVSQSTHIFGTNFHLAARYTVLAFIVVEAALAGLTLLLNKLLTQVQVPFDRHMTVPQSSYLLFPGFLFLMMTLGTLVSADYTFKGFVMAVVLTLLVAFFEEYLWRGIILSVVKQYVKSELVLVVGLGALFGLWHITNAFSQPWHETVVQMIEIAGLGMLQTALMLRTKNLLYPMIMHGLLDFSGILRNMAEPHGIPYYVAAIVFASYAAPALLFVYLGSRKHEGTSDE</sequence>
<accession>A0A4Z0RN55</accession>
<dbReference type="GO" id="GO:0080120">
    <property type="term" value="P:CAAX-box protein maturation"/>
    <property type="evidence" value="ECO:0007669"/>
    <property type="project" value="UniProtKB-ARBA"/>
</dbReference>
<gene>
    <name evidence="5" type="ORF">HAU20_08220</name>
    <name evidence="4" type="ORF">HAU43_07775</name>
</gene>
<comment type="similarity">
    <text evidence="1">Belongs to the UPF0177 family.</text>
</comment>
<dbReference type="EMBL" id="JAAOCX010000009">
    <property type="protein sequence ID" value="MBJ7632982.1"/>
    <property type="molecule type" value="Genomic_DNA"/>
</dbReference>
<keyword evidence="5" id="KW-0482">Metalloprotease</keyword>
<name>A0A4Z0RN55_WEICO</name>
<dbReference type="RefSeq" id="WP_003610026.1">
    <property type="nucleotide sequence ID" value="NZ_ALXH01000075.1"/>
</dbReference>
<protein>
    <submittedName>
        <fullName evidence="5">CPBP family intramembrane metalloprotease</fullName>
    </submittedName>
</protein>
<feature type="domain" description="CAAX prenyl protease 2/Lysostaphin resistance protein A-like" evidence="3">
    <location>
        <begin position="103"/>
        <end position="199"/>
    </location>
</feature>
<proteinExistence type="inferred from homology"/>
<comment type="caution">
    <text evidence="5">The sequence shown here is derived from an EMBL/GenBank/DDBJ whole genome shotgun (WGS) entry which is preliminary data.</text>
</comment>
<keyword evidence="5" id="KW-0378">Hydrolase</keyword>
<dbReference type="AlphaFoldDB" id="A0A4Z0RN55"/>
<dbReference type="EMBL" id="JAAOCP010000009">
    <property type="protein sequence ID" value="MBJ7639366.1"/>
    <property type="molecule type" value="Genomic_DNA"/>
</dbReference>
<keyword evidence="2" id="KW-1133">Transmembrane helix</keyword>
<organism evidence="5 6">
    <name type="scientific">Weissella confusa</name>
    <name type="common">Lactobacillus confusus</name>
    <dbReference type="NCBI Taxonomy" id="1583"/>
    <lineage>
        <taxon>Bacteria</taxon>
        <taxon>Bacillati</taxon>
        <taxon>Bacillota</taxon>
        <taxon>Bacilli</taxon>
        <taxon>Lactobacillales</taxon>
        <taxon>Lactobacillaceae</taxon>
        <taxon>Weissella</taxon>
    </lineage>
</organism>
<evidence type="ECO:0000313" key="6">
    <source>
        <dbReference type="Proteomes" id="UP000728106"/>
    </source>
</evidence>
<keyword evidence="2" id="KW-0472">Membrane</keyword>
<reference evidence="5" key="1">
    <citation type="submission" date="2020-02" db="EMBL/GenBank/DDBJ databases">
        <authorList>
            <person name="Fontana A."/>
            <person name="Patrone V."/>
            <person name="Morelli L."/>
        </authorList>
    </citation>
    <scope>NUCLEOTIDE SEQUENCE</scope>
    <source>
        <strain evidence="4">CCUG 30943</strain>
        <strain evidence="5">CCUG 43002</strain>
    </source>
</reference>
<evidence type="ECO:0000313" key="5">
    <source>
        <dbReference type="EMBL" id="MBJ7639366.1"/>
    </source>
</evidence>
<dbReference type="InterPro" id="IPR003675">
    <property type="entry name" value="Rce1/LyrA-like_dom"/>
</dbReference>
<reference evidence="5 6" key="2">
    <citation type="journal article" date="2021" name="Int. J. Food Microbiol.">
        <title>Safety demonstration of a microbial species for use in the food chain: Weissella confusa.</title>
        <authorList>
            <person name="Bourdichon F."/>
            <person name="Patrone V."/>
            <person name="Fontana A."/>
            <person name="Milani G."/>
            <person name="Morelli L."/>
        </authorList>
    </citation>
    <scope>NUCLEOTIDE SEQUENCE [LARGE SCALE GENOMIC DNA]</scope>
    <source>
        <strain evidence="4">CCUG 30943</strain>
        <strain evidence="5 6">CCUG 43002</strain>
    </source>
</reference>
<evidence type="ECO:0000256" key="2">
    <source>
        <dbReference type="SAM" id="Phobius"/>
    </source>
</evidence>
<feature type="transmembrane region" description="Helical" evidence="2">
    <location>
        <begin position="133"/>
        <end position="152"/>
    </location>
</feature>
<dbReference type="Proteomes" id="UP000808038">
    <property type="component" value="Unassembled WGS sequence"/>
</dbReference>
<feature type="transmembrane region" description="Helical" evidence="2">
    <location>
        <begin position="36"/>
        <end position="56"/>
    </location>
</feature>
<evidence type="ECO:0000313" key="4">
    <source>
        <dbReference type="EMBL" id="MBJ7632982.1"/>
    </source>
</evidence>
<evidence type="ECO:0000259" key="3">
    <source>
        <dbReference type="Pfam" id="PF02517"/>
    </source>
</evidence>
<feature type="transmembrane region" description="Helical" evidence="2">
    <location>
        <begin position="77"/>
        <end position="96"/>
    </location>
</feature>
<dbReference type="GO" id="GO:0004175">
    <property type="term" value="F:endopeptidase activity"/>
    <property type="evidence" value="ECO:0007669"/>
    <property type="project" value="UniProtKB-ARBA"/>
</dbReference>
<evidence type="ECO:0000256" key="1">
    <source>
        <dbReference type="ARBA" id="ARBA00009067"/>
    </source>
</evidence>
<keyword evidence="6" id="KW-1185">Reference proteome</keyword>
<feature type="transmembrane region" description="Helical" evidence="2">
    <location>
        <begin position="102"/>
        <end position="121"/>
    </location>
</feature>
<dbReference type="GO" id="GO:0008237">
    <property type="term" value="F:metallopeptidase activity"/>
    <property type="evidence" value="ECO:0007669"/>
    <property type="project" value="UniProtKB-KW"/>
</dbReference>
<dbReference type="Proteomes" id="UP000728106">
    <property type="component" value="Unassembled WGS sequence"/>
</dbReference>
<keyword evidence="2" id="KW-0812">Transmembrane</keyword>
<dbReference type="GeneID" id="57978702"/>
<dbReference type="Pfam" id="PF02517">
    <property type="entry name" value="Rce1-like"/>
    <property type="match status" value="1"/>
</dbReference>